<gene>
    <name evidence="4" type="ORF">DIT68_06120</name>
</gene>
<dbReference type="NCBIfam" id="TIGR04183">
    <property type="entry name" value="Por_Secre_tail"/>
    <property type="match status" value="1"/>
</dbReference>
<feature type="signal peptide" evidence="2">
    <location>
        <begin position="1"/>
        <end position="19"/>
    </location>
</feature>
<dbReference type="OrthoDB" id="1466389at2"/>
<evidence type="ECO:0000256" key="1">
    <source>
        <dbReference type="ARBA" id="ARBA00022729"/>
    </source>
</evidence>
<keyword evidence="5" id="KW-1185">Reference proteome</keyword>
<evidence type="ECO:0000313" key="5">
    <source>
        <dbReference type="Proteomes" id="UP000245370"/>
    </source>
</evidence>
<keyword evidence="1 2" id="KW-0732">Signal</keyword>
<reference evidence="4 5" key="1">
    <citation type="submission" date="2018-05" db="EMBL/GenBank/DDBJ databases">
        <title>Brumimicrobium oceani sp. nov., isolated from coastal sediment.</title>
        <authorList>
            <person name="Kou Y."/>
        </authorList>
    </citation>
    <scope>NUCLEOTIDE SEQUENCE [LARGE SCALE GENOMIC DNA]</scope>
    <source>
        <strain evidence="4 5">C305</strain>
    </source>
</reference>
<protein>
    <recommendedName>
        <fullName evidence="3">Secretion system C-terminal sorting domain-containing protein</fullName>
    </recommendedName>
</protein>
<proteinExistence type="predicted"/>
<sequence>MKKNLLLVASLFIGATSIAQFTQTNAPADGDGTTLFVIDSLAPSFAAVTGSGVTWDYSSYAGYGNETRNITALDATTTTNAASFPNSTISIDLENFLQTYSSSSSTDLTGRGFVYNEPNVGEIIAQFNSDQANMMSFPMDENSAAINDVFSGDLNYTLPFAGTQTTPLTGILKAEVDGKGTLVLANNSFSNVLRYSIRDTINSTVTGLGDIQMVRSQYEYYDHAQSTLPIFIHISVDFGILGGAALSSSTLVMSLEDPTGIVGLSKNELASTSVYPVPATEELNIELPASVETANLTMTDVQGRQVYSTVLNASKKTIDVSNMKKGMYILNISSDATSVTKNIVIK</sequence>
<dbReference type="Pfam" id="PF18962">
    <property type="entry name" value="Por_Secre_tail"/>
    <property type="match status" value="1"/>
</dbReference>
<comment type="caution">
    <text evidence="4">The sequence shown here is derived from an EMBL/GenBank/DDBJ whole genome shotgun (WGS) entry which is preliminary data.</text>
</comment>
<dbReference type="EMBL" id="QFRJ01000003">
    <property type="protein sequence ID" value="PWH86128.1"/>
    <property type="molecule type" value="Genomic_DNA"/>
</dbReference>
<dbReference type="Proteomes" id="UP000245370">
    <property type="component" value="Unassembled WGS sequence"/>
</dbReference>
<evidence type="ECO:0000313" key="4">
    <source>
        <dbReference type="EMBL" id="PWH86128.1"/>
    </source>
</evidence>
<dbReference type="InterPro" id="IPR026444">
    <property type="entry name" value="Secre_tail"/>
</dbReference>
<organism evidence="4 5">
    <name type="scientific">Brumimicrobium oceani</name>
    <dbReference type="NCBI Taxonomy" id="2100725"/>
    <lineage>
        <taxon>Bacteria</taxon>
        <taxon>Pseudomonadati</taxon>
        <taxon>Bacteroidota</taxon>
        <taxon>Flavobacteriia</taxon>
        <taxon>Flavobacteriales</taxon>
        <taxon>Crocinitomicaceae</taxon>
        <taxon>Brumimicrobium</taxon>
    </lineage>
</organism>
<feature type="domain" description="Secretion system C-terminal sorting" evidence="3">
    <location>
        <begin position="274"/>
        <end position="345"/>
    </location>
</feature>
<name>A0A2U2XE94_9FLAO</name>
<dbReference type="Gene3D" id="2.60.40.3080">
    <property type="match status" value="1"/>
</dbReference>
<feature type="chain" id="PRO_5015439060" description="Secretion system C-terminal sorting domain-containing protein" evidence="2">
    <location>
        <begin position="20"/>
        <end position="346"/>
    </location>
</feature>
<evidence type="ECO:0000256" key="2">
    <source>
        <dbReference type="SAM" id="SignalP"/>
    </source>
</evidence>
<evidence type="ECO:0000259" key="3">
    <source>
        <dbReference type="Pfam" id="PF18962"/>
    </source>
</evidence>
<dbReference type="RefSeq" id="WP_109358937.1">
    <property type="nucleotide sequence ID" value="NZ_QFRJ01000003.1"/>
</dbReference>
<accession>A0A2U2XE94</accession>
<reference evidence="4 5" key="2">
    <citation type="submission" date="2018-05" db="EMBL/GenBank/DDBJ databases">
        <authorList>
            <person name="Lanie J.A."/>
            <person name="Ng W.-L."/>
            <person name="Kazmierczak K.M."/>
            <person name="Andrzejewski T.M."/>
            <person name="Davidsen T.M."/>
            <person name="Wayne K.J."/>
            <person name="Tettelin H."/>
            <person name="Glass J.I."/>
            <person name="Rusch D."/>
            <person name="Podicherti R."/>
            <person name="Tsui H.-C.T."/>
            <person name="Winkler M.E."/>
        </authorList>
    </citation>
    <scope>NUCLEOTIDE SEQUENCE [LARGE SCALE GENOMIC DNA]</scope>
    <source>
        <strain evidence="4 5">C305</strain>
    </source>
</reference>
<dbReference type="AlphaFoldDB" id="A0A2U2XE94"/>